<keyword evidence="1" id="KW-1185">Reference proteome</keyword>
<organism evidence="1 2">
    <name type="scientific">Acrobeloides nanus</name>
    <dbReference type="NCBI Taxonomy" id="290746"/>
    <lineage>
        <taxon>Eukaryota</taxon>
        <taxon>Metazoa</taxon>
        <taxon>Ecdysozoa</taxon>
        <taxon>Nematoda</taxon>
        <taxon>Chromadorea</taxon>
        <taxon>Rhabditida</taxon>
        <taxon>Tylenchina</taxon>
        <taxon>Cephalobomorpha</taxon>
        <taxon>Cephaloboidea</taxon>
        <taxon>Cephalobidae</taxon>
        <taxon>Acrobeloides</taxon>
    </lineage>
</organism>
<protein>
    <submittedName>
        <fullName evidence="2">Uncharacterized protein</fullName>
    </submittedName>
</protein>
<reference evidence="2" key="1">
    <citation type="submission" date="2022-11" db="UniProtKB">
        <authorList>
            <consortium name="WormBaseParasite"/>
        </authorList>
    </citation>
    <scope>IDENTIFICATION</scope>
</reference>
<dbReference type="Proteomes" id="UP000887540">
    <property type="component" value="Unplaced"/>
</dbReference>
<accession>A0A914D990</accession>
<evidence type="ECO:0000313" key="2">
    <source>
        <dbReference type="WBParaSite" id="ACRNAN_scaffold2003.g16203.t1"/>
    </source>
</evidence>
<dbReference type="AlphaFoldDB" id="A0A914D990"/>
<proteinExistence type="predicted"/>
<evidence type="ECO:0000313" key="1">
    <source>
        <dbReference type="Proteomes" id="UP000887540"/>
    </source>
</evidence>
<dbReference type="WBParaSite" id="ACRNAN_scaffold2003.g16203.t1">
    <property type="protein sequence ID" value="ACRNAN_scaffold2003.g16203.t1"/>
    <property type="gene ID" value="ACRNAN_scaffold2003.g16203"/>
</dbReference>
<sequence>MYRHKFQEFGPVQRTVCIASSFYKEYIDDLIDDLIWSKFGIVQKKEKLLSIYEVYDWLLEEDSEHSIQYTNDVSICFLLIKVDAIQLAHKLAEFHNARSLRDSGRRAIYVSRDVIQADRDVRIHFPEFADQLDTTLLMKTREFAKDFIQRPIVEELVKLQLKSCLKQRPLDADLMLFGKK</sequence>
<name>A0A914D990_9BILA</name>